<dbReference type="Proteomes" id="UP000257039">
    <property type="component" value="Unassembled WGS sequence"/>
</dbReference>
<dbReference type="PANTHER" id="PTHR11487">
    <property type="entry name" value="THIOESTERASE"/>
    <property type="match status" value="1"/>
</dbReference>
<proteinExistence type="inferred from homology"/>
<dbReference type="Gene3D" id="3.40.50.1820">
    <property type="entry name" value="alpha/beta hydrolase"/>
    <property type="match status" value="1"/>
</dbReference>
<evidence type="ECO:0000313" key="4">
    <source>
        <dbReference type="Proteomes" id="UP000257039"/>
    </source>
</evidence>
<evidence type="ECO:0000313" key="3">
    <source>
        <dbReference type="EMBL" id="RDH42125.1"/>
    </source>
</evidence>
<comment type="similarity">
    <text evidence="1">Belongs to the thioesterase family.</text>
</comment>
<comment type="caution">
    <text evidence="3">The sequence shown here is derived from an EMBL/GenBank/DDBJ whole genome shotgun (WGS) entry which is preliminary data.</text>
</comment>
<feature type="domain" description="Thioesterase" evidence="2">
    <location>
        <begin position="39"/>
        <end position="251"/>
    </location>
</feature>
<dbReference type="EMBL" id="NDXW01000001">
    <property type="protein sequence ID" value="RDH42125.1"/>
    <property type="molecule type" value="Genomic_DNA"/>
</dbReference>
<accession>A0A4P9VG68</accession>
<dbReference type="InterPro" id="IPR012223">
    <property type="entry name" value="TEII"/>
</dbReference>
<dbReference type="PANTHER" id="PTHR11487:SF0">
    <property type="entry name" value="S-ACYL FATTY ACID SYNTHASE THIOESTERASE, MEDIUM CHAIN"/>
    <property type="match status" value="1"/>
</dbReference>
<protein>
    <submittedName>
        <fullName evidence="3">Thioesterase</fullName>
    </submittedName>
</protein>
<evidence type="ECO:0000256" key="1">
    <source>
        <dbReference type="ARBA" id="ARBA00007169"/>
    </source>
</evidence>
<dbReference type="GO" id="GO:0008610">
    <property type="term" value="P:lipid biosynthetic process"/>
    <property type="evidence" value="ECO:0007669"/>
    <property type="project" value="TreeGrafter"/>
</dbReference>
<organism evidence="3 4">
    <name type="scientific">Zooshikella ganghwensis</name>
    <dbReference type="NCBI Taxonomy" id="202772"/>
    <lineage>
        <taxon>Bacteria</taxon>
        <taxon>Pseudomonadati</taxon>
        <taxon>Pseudomonadota</taxon>
        <taxon>Gammaproteobacteria</taxon>
        <taxon>Oceanospirillales</taxon>
        <taxon>Zooshikellaceae</taxon>
        <taxon>Zooshikella</taxon>
    </lineage>
</organism>
<dbReference type="AlphaFoldDB" id="A0A4P9VG68"/>
<gene>
    <name evidence="3" type="ORF">B9G39_00960</name>
</gene>
<name>A0A4P9VG68_9GAMM</name>
<dbReference type="InterPro" id="IPR029058">
    <property type="entry name" value="AB_hydrolase_fold"/>
</dbReference>
<keyword evidence="4" id="KW-1185">Reference proteome</keyword>
<dbReference type="InterPro" id="IPR001031">
    <property type="entry name" value="Thioesterase"/>
</dbReference>
<dbReference type="SUPFAM" id="SSF53474">
    <property type="entry name" value="alpha/beta-Hydrolases"/>
    <property type="match status" value="1"/>
</dbReference>
<sequence>MDRKTLLFSLRVSRIGMKVRYAMWFEKKRSHCTGEKNHTLLFFPYSGGSSDVFDELLSHIQEDIDCYVFQLPGMGKRLLEPLRNDVENIVSEAVSEICDIVKQNSFSLYGHSTGGLFAFLFAQSLLSMGLRSNKVFIAAEAAPHIPEFLEDPASYNDEEIYRQLKGYGKLDDECLQDDDFKAFYYPIMRNEFSINYRLKHMIPREKSEHELVLVHGKQDNHVSYENLQAWQEYTHVLVDSHQVDGGHFFEGDINKLVAKIVSSSL</sequence>
<evidence type="ECO:0000259" key="2">
    <source>
        <dbReference type="Pfam" id="PF00975"/>
    </source>
</evidence>
<dbReference type="Pfam" id="PF00975">
    <property type="entry name" value="Thioesterase"/>
    <property type="match status" value="1"/>
</dbReference>
<reference evidence="3 4" key="1">
    <citation type="submission" date="2017-04" db="EMBL/GenBank/DDBJ databases">
        <title>Draft genome sequence of Zooshikella ganghwensis VG4 isolated from Red Sea sediments.</title>
        <authorList>
            <person name="Rehman Z."/>
            <person name="Alam I."/>
            <person name="Kamau A."/>
            <person name="Bajic V."/>
            <person name="Leiknes T."/>
        </authorList>
    </citation>
    <scope>NUCLEOTIDE SEQUENCE [LARGE SCALE GENOMIC DNA]</scope>
    <source>
        <strain evidence="3 4">VG4</strain>
    </source>
</reference>